<protein>
    <submittedName>
        <fullName evidence="2">Uncharacterized protein</fullName>
    </submittedName>
</protein>
<organism evidence="2 3">
    <name type="scientific">Ceratodon purpureus</name>
    <name type="common">Fire moss</name>
    <name type="synonym">Dicranum purpureum</name>
    <dbReference type="NCBI Taxonomy" id="3225"/>
    <lineage>
        <taxon>Eukaryota</taxon>
        <taxon>Viridiplantae</taxon>
        <taxon>Streptophyta</taxon>
        <taxon>Embryophyta</taxon>
        <taxon>Bryophyta</taxon>
        <taxon>Bryophytina</taxon>
        <taxon>Bryopsida</taxon>
        <taxon>Dicranidae</taxon>
        <taxon>Pseudoditrichales</taxon>
        <taxon>Ditrichaceae</taxon>
        <taxon>Ceratodon</taxon>
    </lineage>
</organism>
<proteinExistence type="predicted"/>
<dbReference type="EMBL" id="CM026422">
    <property type="protein sequence ID" value="KAG0586772.1"/>
    <property type="molecule type" value="Genomic_DNA"/>
</dbReference>
<comment type="caution">
    <text evidence="2">The sequence shown here is derived from an EMBL/GenBank/DDBJ whole genome shotgun (WGS) entry which is preliminary data.</text>
</comment>
<evidence type="ECO:0000313" key="3">
    <source>
        <dbReference type="Proteomes" id="UP000822688"/>
    </source>
</evidence>
<dbReference type="Proteomes" id="UP000822688">
    <property type="component" value="Chromosome 2"/>
</dbReference>
<keyword evidence="3" id="KW-1185">Reference proteome</keyword>
<reference evidence="2" key="1">
    <citation type="submission" date="2020-06" db="EMBL/GenBank/DDBJ databases">
        <title>WGS assembly of Ceratodon purpureus strain R40.</title>
        <authorList>
            <person name="Carey S.B."/>
            <person name="Jenkins J."/>
            <person name="Shu S."/>
            <person name="Lovell J.T."/>
            <person name="Sreedasyam A."/>
            <person name="Maumus F."/>
            <person name="Tiley G.P."/>
            <person name="Fernandez-Pozo N."/>
            <person name="Barry K."/>
            <person name="Chen C."/>
            <person name="Wang M."/>
            <person name="Lipzen A."/>
            <person name="Daum C."/>
            <person name="Saski C.A."/>
            <person name="Payton A.C."/>
            <person name="Mcbreen J.C."/>
            <person name="Conrad R.E."/>
            <person name="Kollar L.M."/>
            <person name="Olsson S."/>
            <person name="Huttunen S."/>
            <person name="Landis J.B."/>
            <person name="Wickett N.J."/>
            <person name="Johnson M.G."/>
            <person name="Rensing S.A."/>
            <person name="Grimwood J."/>
            <person name="Schmutz J."/>
            <person name="Mcdaniel S.F."/>
        </authorList>
    </citation>
    <scope>NUCLEOTIDE SEQUENCE</scope>
    <source>
        <strain evidence="2">R40</strain>
    </source>
</reference>
<feature type="compositionally biased region" description="Pro residues" evidence="1">
    <location>
        <begin position="24"/>
        <end position="33"/>
    </location>
</feature>
<gene>
    <name evidence="2" type="ORF">KC19_2G115800</name>
</gene>
<evidence type="ECO:0000256" key="1">
    <source>
        <dbReference type="SAM" id="MobiDB-lite"/>
    </source>
</evidence>
<sequence length="95" mass="9839">MGSLYFAPSSVAAAPHAGRGSATPPDPPPPRTRPSPTLGDAPRARGVPPRPGCSSRPVCPSSVLHPGPVTRVERPPPRPATSLPFCIQHDSTFCV</sequence>
<dbReference type="AlphaFoldDB" id="A0A8T0IUF3"/>
<name>A0A8T0IUF3_CERPU</name>
<feature type="region of interest" description="Disordered" evidence="1">
    <location>
        <begin position="1"/>
        <end position="83"/>
    </location>
</feature>
<evidence type="ECO:0000313" key="2">
    <source>
        <dbReference type="EMBL" id="KAG0586772.1"/>
    </source>
</evidence>
<accession>A0A8T0IUF3</accession>